<dbReference type="GO" id="GO:0016020">
    <property type="term" value="C:membrane"/>
    <property type="evidence" value="ECO:0007669"/>
    <property type="project" value="TreeGrafter"/>
</dbReference>
<organism evidence="11 12">
    <name type="scientific">Rhizophagus clarus</name>
    <dbReference type="NCBI Taxonomy" id="94130"/>
    <lineage>
        <taxon>Eukaryota</taxon>
        <taxon>Fungi</taxon>
        <taxon>Fungi incertae sedis</taxon>
        <taxon>Mucoromycota</taxon>
        <taxon>Glomeromycotina</taxon>
        <taxon>Glomeromycetes</taxon>
        <taxon>Glomerales</taxon>
        <taxon>Glomeraceae</taxon>
        <taxon>Rhizophagus</taxon>
    </lineage>
</organism>
<accession>A0A8H3QC64</accession>
<dbReference type="Pfam" id="PF08969">
    <property type="entry name" value="USP8_dimer"/>
    <property type="match status" value="1"/>
</dbReference>
<dbReference type="InterPro" id="IPR015063">
    <property type="entry name" value="USP8_dimer"/>
</dbReference>
<dbReference type="InterPro" id="IPR037518">
    <property type="entry name" value="MPN"/>
</dbReference>
<dbReference type="Gene3D" id="1.20.58.80">
    <property type="entry name" value="Phosphotransferase system, lactose/cellobiose-type IIA subunit"/>
    <property type="match status" value="1"/>
</dbReference>
<dbReference type="Pfam" id="PF01398">
    <property type="entry name" value="JAB"/>
    <property type="match status" value="1"/>
</dbReference>
<keyword evidence="6" id="KW-0378">Hydrolase</keyword>
<protein>
    <submittedName>
        <fullName evidence="11">Mov34-domain-containing protein</fullName>
    </submittedName>
</protein>
<dbReference type="OrthoDB" id="3640at2759"/>
<dbReference type="InterPro" id="IPR000555">
    <property type="entry name" value="JAMM/MPN+_dom"/>
</dbReference>
<evidence type="ECO:0000256" key="1">
    <source>
        <dbReference type="ARBA" id="ARBA00001947"/>
    </source>
</evidence>
<name>A0A8H3QC64_9GLOM</name>
<evidence type="ECO:0000313" key="11">
    <source>
        <dbReference type="EMBL" id="GES75245.1"/>
    </source>
</evidence>
<dbReference type="Gene3D" id="3.40.140.10">
    <property type="entry name" value="Cytidine Deaminase, domain 2"/>
    <property type="match status" value="1"/>
</dbReference>
<comment type="similarity">
    <text evidence="2">Belongs to the peptidase M67C family.</text>
</comment>
<sequence length="451" mass="51514">MSKDPIEIASMKMKRLVEEASQVRYIPGGALKIYFRSANTLLRQSRLYMKENDLVNAYKFYMRYATLAIEKLPSHPDYKKSEYKAGRNELLKNTKEVLNEIAALKPILEERFRQIAEKEIAEDEARYRSMQKPENSPRPLPPSQQTYVPYENWNLAEQLKDLPSNKLILNNNSVHEEQSYRSVEYPGISMRNQSDGYTYPPMEIPAIGISTPTHIAYPPELPPKVKYEPPQLPPKPNEYMSTAYNSTIPYNIPNIDSIHKIEPEFAAFTEGGEGLRKVRLSSNIYENFTRIAAKNTLKNLETCGVLFGSLARNVFSISTLIIPKQTATSDTCTMTNEEELIDYAEERGLIMLGWIHTHPSQTCFMSSMDLHTHSSYQVISPEAIAIVCAPRHHPNFGIFRLTNPPGLQTILQCTERGFHPHNSDLPIDKNIVDQGHVILEKNMELNVIDLR</sequence>
<keyword evidence="5" id="KW-0833">Ubl conjugation pathway</keyword>
<evidence type="ECO:0000256" key="9">
    <source>
        <dbReference type="SAM" id="MobiDB-lite"/>
    </source>
</evidence>
<gene>
    <name evidence="11" type="ORF">RCL2_000269500</name>
</gene>
<dbReference type="GO" id="GO:0006508">
    <property type="term" value="P:proteolysis"/>
    <property type="evidence" value="ECO:0007669"/>
    <property type="project" value="UniProtKB-KW"/>
</dbReference>
<dbReference type="FunFam" id="3.40.140.10:FF:000033">
    <property type="entry name" value="AMSH-like protease sst2"/>
    <property type="match status" value="1"/>
</dbReference>
<dbReference type="GO" id="GO:0061578">
    <property type="term" value="F:K63-linked deubiquitinase activity"/>
    <property type="evidence" value="ECO:0007669"/>
    <property type="project" value="InterPro"/>
</dbReference>
<evidence type="ECO:0000256" key="5">
    <source>
        <dbReference type="ARBA" id="ARBA00022786"/>
    </source>
</evidence>
<dbReference type="GO" id="GO:0046872">
    <property type="term" value="F:metal ion binding"/>
    <property type="evidence" value="ECO:0007669"/>
    <property type="project" value="UniProtKB-KW"/>
</dbReference>
<evidence type="ECO:0000256" key="4">
    <source>
        <dbReference type="ARBA" id="ARBA00022723"/>
    </source>
</evidence>
<feature type="region of interest" description="Disordered" evidence="9">
    <location>
        <begin position="124"/>
        <end position="144"/>
    </location>
</feature>
<dbReference type="EMBL" id="BLAL01000014">
    <property type="protein sequence ID" value="GES75245.1"/>
    <property type="molecule type" value="Genomic_DNA"/>
</dbReference>
<keyword evidence="8" id="KW-0482">Metalloprotease</keyword>
<dbReference type="Proteomes" id="UP000615446">
    <property type="component" value="Unassembled WGS sequence"/>
</dbReference>
<evidence type="ECO:0000256" key="7">
    <source>
        <dbReference type="ARBA" id="ARBA00022833"/>
    </source>
</evidence>
<comment type="cofactor">
    <cofactor evidence="1">
        <name>Zn(2+)</name>
        <dbReference type="ChEBI" id="CHEBI:29105"/>
    </cofactor>
</comment>
<keyword evidence="7" id="KW-0862">Zinc</keyword>
<dbReference type="PANTHER" id="PTHR12947">
    <property type="entry name" value="AMSH-LIKE PROTEASE"/>
    <property type="match status" value="1"/>
</dbReference>
<dbReference type="GO" id="GO:0005768">
    <property type="term" value="C:endosome"/>
    <property type="evidence" value="ECO:0007669"/>
    <property type="project" value="TreeGrafter"/>
</dbReference>
<dbReference type="SUPFAM" id="SSF102712">
    <property type="entry name" value="JAB1/MPN domain"/>
    <property type="match status" value="1"/>
</dbReference>
<evidence type="ECO:0000256" key="3">
    <source>
        <dbReference type="ARBA" id="ARBA00022670"/>
    </source>
</evidence>
<reference evidence="11" key="1">
    <citation type="submission" date="2019-10" db="EMBL/GenBank/DDBJ databases">
        <title>Conservation and host-specific expression of non-tandemly repeated heterogenous ribosome RNA gene in arbuscular mycorrhizal fungi.</title>
        <authorList>
            <person name="Maeda T."/>
            <person name="Kobayashi Y."/>
            <person name="Nakagawa T."/>
            <person name="Ezawa T."/>
            <person name="Yamaguchi K."/>
            <person name="Bino T."/>
            <person name="Nishimoto Y."/>
            <person name="Shigenobu S."/>
            <person name="Kawaguchi M."/>
        </authorList>
    </citation>
    <scope>NUCLEOTIDE SEQUENCE</scope>
    <source>
        <strain evidence="11">HR1</strain>
    </source>
</reference>
<dbReference type="GO" id="GO:0070536">
    <property type="term" value="P:protein K63-linked deubiquitination"/>
    <property type="evidence" value="ECO:0007669"/>
    <property type="project" value="InterPro"/>
</dbReference>
<dbReference type="CDD" id="cd08066">
    <property type="entry name" value="MPN_AMSH_like"/>
    <property type="match status" value="1"/>
</dbReference>
<dbReference type="PANTHER" id="PTHR12947:SF13">
    <property type="entry name" value="FI19924P1"/>
    <property type="match status" value="1"/>
</dbReference>
<evidence type="ECO:0000256" key="2">
    <source>
        <dbReference type="ARBA" id="ARBA00010981"/>
    </source>
</evidence>
<evidence type="ECO:0000259" key="10">
    <source>
        <dbReference type="PROSITE" id="PS50249"/>
    </source>
</evidence>
<evidence type="ECO:0000256" key="8">
    <source>
        <dbReference type="ARBA" id="ARBA00023049"/>
    </source>
</evidence>
<dbReference type="GO" id="GO:0140492">
    <property type="term" value="F:metal-dependent deubiquitinase activity"/>
    <property type="evidence" value="ECO:0007669"/>
    <property type="project" value="InterPro"/>
</dbReference>
<keyword evidence="3" id="KW-0645">Protease</keyword>
<dbReference type="SUPFAM" id="SSF140856">
    <property type="entry name" value="USP8 N-terminal domain-like"/>
    <property type="match status" value="1"/>
</dbReference>
<dbReference type="PROSITE" id="PS50249">
    <property type="entry name" value="MPN"/>
    <property type="match status" value="1"/>
</dbReference>
<evidence type="ECO:0000313" key="12">
    <source>
        <dbReference type="Proteomes" id="UP000615446"/>
    </source>
</evidence>
<evidence type="ECO:0000256" key="6">
    <source>
        <dbReference type="ARBA" id="ARBA00022801"/>
    </source>
</evidence>
<comment type="caution">
    <text evidence="11">The sequence shown here is derived from an EMBL/GenBank/DDBJ whole genome shotgun (WGS) entry which is preliminary data.</text>
</comment>
<feature type="domain" description="MPN" evidence="10">
    <location>
        <begin position="278"/>
        <end position="405"/>
    </location>
</feature>
<dbReference type="InterPro" id="IPR044098">
    <property type="entry name" value="STAMBP/STALP-like_MPN"/>
</dbReference>
<proteinExistence type="inferred from homology"/>
<dbReference type="AlphaFoldDB" id="A0A8H3QC64"/>
<keyword evidence="4" id="KW-0479">Metal-binding</keyword>
<dbReference type="SMART" id="SM00232">
    <property type="entry name" value="JAB_MPN"/>
    <property type="match status" value="1"/>
</dbReference>